<dbReference type="PANTHER" id="PTHR15364">
    <property type="entry name" value="2'-DEOXYNUCLEOSIDE 5'-PHOSPHATE N-HYDROLASE 1"/>
    <property type="match status" value="1"/>
</dbReference>
<dbReference type="GO" id="GO:0070694">
    <property type="term" value="F:5-hydroxymethyl-dUMP N-hydrolase activity"/>
    <property type="evidence" value="ECO:0007669"/>
    <property type="project" value="TreeGrafter"/>
</dbReference>
<sequence>MKIYLAGPDVFEPKAIEKGEELKKLCAKYNAEGLFPLDNAFHGIEHGSLELATAIRDANMKLIMSCDAVVANMNPFRAPSMDIGTAYEMGVGAALGKVVIGYSKDERSYVEKVKATRKVERADDGQLRDEDGMAVEEFASNGVGLVDNLMITCGMEKFCSTAEEAIQAAVELFAAKKK</sequence>
<evidence type="ECO:0000313" key="1">
    <source>
        <dbReference type="EMBL" id="RFU29646.1"/>
    </source>
</evidence>
<dbReference type="OMA" id="ANITPFR"/>
<evidence type="ECO:0008006" key="3">
    <source>
        <dbReference type="Google" id="ProtNLM"/>
    </source>
</evidence>
<dbReference type="GO" id="GO:0009159">
    <property type="term" value="P:deoxyribonucleoside monophosphate catabolic process"/>
    <property type="evidence" value="ECO:0007669"/>
    <property type="project" value="TreeGrafter"/>
</dbReference>
<gene>
    <name evidence="1" type="ORF">B7463_g6707</name>
</gene>
<reference evidence="1 2" key="1">
    <citation type="submission" date="2018-05" db="EMBL/GenBank/DDBJ databases">
        <title>Draft genome sequence of Scytalidium lignicola DSM 105466, a ubiquitous saprotrophic fungus.</title>
        <authorList>
            <person name="Buettner E."/>
            <person name="Gebauer A.M."/>
            <person name="Hofrichter M."/>
            <person name="Liers C."/>
            <person name="Kellner H."/>
        </authorList>
    </citation>
    <scope>NUCLEOTIDE SEQUENCE [LARGE SCALE GENOMIC DNA]</scope>
    <source>
        <strain evidence="1 2">DSM 105466</strain>
    </source>
</reference>
<dbReference type="Pfam" id="PF05014">
    <property type="entry name" value="Nuc_deoxyrib_tr"/>
    <property type="match status" value="1"/>
</dbReference>
<dbReference type="InterPro" id="IPR007710">
    <property type="entry name" value="Nucleoside_deoxyribTrfase"/>
</dbReference>
<evidence type="ECO:0000313" key="2">
    <source>
        <dbReference type="Proteomes" id="UP000258309"/>
    </source>
</evidence>
<dbReference type="AlphaFoldDB" id="A0A3E2H8A7"/>
<keyword evidence="2" id="KW-1185">Reference proteome</keyword>
<proteinExistence type="predicted"/>
<dbReference type="SUPFAM" id="SSF52309">
    <property type="entry name" value="N-(deoxy)ribosyltransferase-like"/>
    <property type="match status" value="1"/>
</dbReference>
<protein>
    <recommendedName>
        <fullName evidence="3">Nucleoside 2-deoxyribosyltransferase</fullName>
    </recommendedName>
</protein>
<comment type="caution">
    <text evidence="1">The sequence shown here is derived from an EMBL/GenBank/DDBJ whole genome shotgun (WGS) entry which is preliminary data.</text>
</comment>
<dbReference type="OrthoDB" id="269441at2759"/>
<accession>A0A3E2H8A7</accession>
<dbReference type="InterPro" id="IPR051239">
    <property type="entry name" value="2'-dNMP_N-hydrolase"/>
</dbReference>
<organism evidence="1 2">
    <name type="scientific">Scytalidium lignicola</name>
    <name type="common">Hyphomycete</name>
    <dbReference type="NCBI Taxonomy" id="5539"/>
    <lineage>
        <taxon>Eukaryota</taxon>
        <taxon>Fungi</taxon>
        <taxon>Dikarya</taxon>
        <taxon>Ascomycota</taxon>
        <taxon>Pezizomycotina</taxon>
        <taxon>Leotiomycetes</taxon>
        <taxon>Leotiomycetes incertae sedis</taxon>
        <taxon>Scytalidium</taxon>
    </lineage>
</organism>
<feature type="non-terminal residue" evidence="1">
    <location>
        <position position="1"/>
    </location>
</feature>
<feature type="non-terminal residue" evidence="1">
    <location>
        <position position="178"/>
    </location>
</feature>
<dbReference type="Gene3D" id="3.40.50.450">
    <property type="match status" value="1"/>
</dbReference>
<dbReference type="PANTHER" id="PTHR15364:SF0">
    <property type="entry name" value="2'-DEOXYNUCLEOSIDE 5'-PHOSPHATE N-HYDROLASE 1"/>
    <property type="match status" value="1"/>
</dbReference>
<dbReference type="STRING" id="5539.A0A3E2H8A7"/>
<dbReference type="EMBL" id="NCSJ02000122">
    <property type="protein sequence ID" value="RFU29646.1"/>
    <property type="molecule type" value="Genomic_DNA"/>
</dbReference>
<name>A0A3E2H8A7_SCYLI</name>
<dbReference type="Proteomes" id="UP000258309">
    <property type="component" value="Unassembled WGS sequence"/>
</dbReference>